<gene>
    <name evidence="1" type="ORF">N799_13480</name>
</gene>
<reference evidence="1 2" key="1">
    <citation type="journal article" date="2015" name="Stand. Genomic Sci.">
        <title>Genomic information of the arsenic-resistant bacterium Lysobacter arseniciresistens type strain ZS79(T) and comparison of Lysobacter draft genomes.</title>
        <authorList>
            <person name="Liu L."/>
            <person name="Zhang S."/>
            <person name="Luo M."/>
            <person name="Wang G."/>
        </authorList>
    </citation>
    <scope>NUCLEOTIDE SEQUENCE [LARGE SCALE GENOMIC DNA]</scope>
    <source>
        <strain evidence="1 2">ZS79</strain>
    </source>
</reference>
<protein>
    <submittedName>
        <fullName evidence="1">Uncharacterized protein</fullName>
    </submittedName>
</protein>
<evidence type="ECO:0000313" key="1">
    <source>
        <dbReference type="EMBL" id="KGM51892.1"/>
    </source>
</evidence>
<keyword evidence="2" id="KW-1185">Reference proteome</keyword>
<dbReference type="EMBL" id="AVPT01000068">
    <property type="protein sequence ID" value="KGM51892.1"/>
    <property type="molecule type" value="Genomic_DNA"/>
</dbReference>
<comment type="caution">
    <text evidence="1">The sequence shown here is derived from an EMBL/GenBank/DDBJ whole genome shotgun (WGS) entry which is preliminary data.</text>
</comment>
<dbReference type="Proteomes" id="UP000029989">
    <property type="component" value="Unassembled WGS sequence"/>
</dbReference>
<name>A0A0A0ERX4_9GAMM</name>
<accession>A0A0A0ERX4</accession>
<proteinExistence type="predicted"/>
<evidence type="ECO:0000313" key="2">
    <source>
        <dbReference type="Proteomes" id="UP000029989"/>
    </source>
</evidence>
<sequence>MNIQTTFEKINALNEMEAMLDKNVMLPLSVIGDDGRTGFISIENAQKALNCQGYEYETVDGRSLYAQNISITLDF</sequence>
<dbReference type="RefSeq" id="WP_036213937.1">
    <property type="nucleotide sequence ID" value="NZ_AVPT01000068.1"/>
</dbReference>
<dbReference type="AlphaFoldDB" id="A0A0A0ERX4"/>
<organism evidence="1 2">
    <name type="scientific">Lysobacter arseniciresistens ZS79</name>
    <dbReference type="NCBI Taxonomy" id="913325"/>
    <lineage>
        <taxon>Bacteria</taxon>
        <taxon>Pseudomonadati</taxon>
        <taxon>Pseudomonadota</taxon>
        <taxon>Gammaproteobacteria</taxon>
        <taxon>Lysobacterales</taxon>
        <taxon>Lysobacteraceae</taxon>
        <taxon>Novilysobacter</taxon>
    </lineage>
</organism>